<sequence>MAALTPKKNNIYFNNVNSRANNIQLKNLDNATGKLPLNQKLSPQQSPPQQSPPQQQQSPAITTSELQNLSRNLSNNLKPSNNIKNLQPSLQPGELTNINNITKLNNNKISKMNNNQINTLLKKLETQNNKISNEITKAKTSTNQNSNLLKNTKPLQPSQSLVSSIPSITSVTNIIQTESKWFNFIKIIAGIVIIIVIVLIIRYLIIWYQTSSYNIPFLLQNTKNAKYPLVLSQDPTNANYVPILRSDGQDGIQFTYGFWFLIDNFDYKKGEWKHIFHKGNDSAYPNRAPGVWIHPNTNDLRVYMNTQDTILEYVDVENVPMRKWVYMNIILNQSTNDDFSTTKTPGVANLDIYINGTLKIRKQLSSLPKQNDDDLWVNMYGGFEGYMSNLKYYPYAINYTEIASNISSGPSSNNCIDTGEVPPYLDDNWWFKNKITA</sequence>
<dbReference type="Gene3D" id="2.60.120.200">
    <property type="match status" value="1"/>
</dbReference>
<protein>
    <submittedName>
        <fullName evidence="4">Uncharacterized protein</fullName>
    </submittedName>
</protein>
<keyword evidence="3" id="KW-1133">Transmembrane helix</keyword>
<feature type="region of interest" description="Disordered" evidence="2">
    <location>
        <begin position="33"/>
        <end position="60"/>
    </location>
</feature>
<dbReference type="AlphaFoldDB" id="A0A6C0HL29"/>
<feature type="coiled-coil region" evidence="1">
    <location>
        <begin position="114"/>
        <end position="141"/>
    </location>
</feature>
<dbReference type="InterPro" id="IPR013320">
    <property type="entry name" value="ConA-like_dom_sf"/>
</dbReference>
<reference evidence="4" key="1">
    <citation type="journal article" date="2020" name="Nature">
        <title>Giant virus diversity and host interactions through global metagenomics.</title>
        <authorList>
            <person name="Schulz F."/>
            <person name="Roux S."/>
            <person name="Paez-Espino D."/>
            <person name="Jungbluth S."/>
            <person name="Walsh D.A."/>
            <person name="Denef V.J."/>
            <person name="McMahon K.D."/>
            <person name="Konstantinidis K.T."/>
            <person name="Eloe-Fadrosh E.A."/>
            <person name="Kyrpides N.C."/>
            <person name="Woyke T."/>
        </authorList>
    </citation>
    <scope>NUCLEOTIDE SEQUENCE</scope>
    <source>
        <strain evidence="4">GVMAG-M-3300023184-13</strain>
    </source>
</reference>
<evidence type="ECO:0000256" key="3">
    <source>
        <dbReference type="SAM" id="Phobius"/>
    </source>
</evidence>
<proteinExistence type="predicted"/>
<keyword evidence="3" id="KW-0812">Transmembrane</keyword>
<evidence type="ECO:0000256" key="1">
    <source>
        <dbReference type="SAM" id="Coils"/>
    </source>
</evidence>
<name>A0A6C0HL29_9ZZZZ</name>
<evidence type="ECO:0000256" key="2">
    <source>
        <dbReference type="SAM" id="MobiDB-lite"/>
    </source>
</evidence>
<evidence type="ECO:0000313" key="4">
    <source>
        <dbReference type="EMBL" id="QHT81189.1"/>
    </source>
</evidence>
<feature type="transmembrane region" description="Helical" evidence="3">
    <location>
        <begin position="187"/>
        <end position="208"/>
    </location>
</feature>
<keyword evidence="1" id="KW-0175">Coiled coil</keyword>
<dbReference type="SUPFAM" id="SSF49899">
    <property type="entry name" value="Concanavalin A-like lectins/glucanases"/>
    <property type="match status" value="1"/>
</dbReference>
<dbReference type="EMBL" id="MN739979">
    <property type="protein sequence ID" value="QHT81189.1"/>
    <property type="molecule type" value="Genomic_DNA"/>
</dbReference>
<accession>A0A6C0HL29</accession>
<organism evidence="4">
    <name type="scientific">viral metagenome</name>
    <dbReference type="NCBI Taxonomy" id="1070528"/>
    <lineage>
        <taxon>unclassified sequences</taxon>
        <taxon>metagenomes</taxon>
        <taxon>organismal metagenomes</taxon>
    </lineage>
</organism>
<keyword evidence="3" id="KW-0472">Membrane</keyword>